<protein>
    <submittedName>
        <fullName evidence="3">Uncharacterized protein</fullName>
    </submittedName>
</protein>
<feature type="region of interest" description="Disordered" evidence="1">
    <location>
        <begin position="1"/>
        <end position="26"/>
    </location>
</feature>
<dbReference type="InParanoid" id="A0A251VMU3"/>
<sequence>MPKLPFTPSVGNPSSKYSTHHSSCSSLSGDSIACVTDRRFHGRQPVISFSVIQLNVSVCQLPHSFGQRFLYSASDSILSGHTEWGAASSGKQLYRAANTTTNMLCRFQVCQIGVRLPRR</sequence>
<dbReference type="Proteomes" id="UP000215914">
    <property type="component" value="Chromosome 1"/>
</dbReference>
<reference evidence="2" key="3">
    <citation type="submission" date="2020-06" db="EMBL/GenBank/DDBJ databases">
        <title>Helianthus annuus Genome sequencing and assembly Release 2.</title>
        <authorList>
            <person name="Gouzy J."/>
            <person name="Langlade N."/>
            <person name="Munos S."/>
        </authorList>
    </citation>
    <scope>NUCLEOTIDE SEQUENCE</scope>
    <source>
        <tissue evidence="2">Leaves</tissue>
    </source>
</reference>
<keyword evidence="4" id="KW-1185">Reference proteome</keyword>
<dbReference type="EMBL" id="MNCJ02000316">
    <property type="protein sequence ID" value="KAF5822333.1"/>
    <property type="molecule type" value="Genomic_DNA"/>
</dbReference>
<organism evidence="3 4">
    <name type="scientific">Helianthus annuus</name>
    <name type="common">Common sunflower</name>
    <dbReference type="NCBI Taxonomy" id="4232"/>
    <lineage>
        <taxon>Eukaryota</taxon>
        <taxon>Viridiplantae</taxon>
        <taxon>Streptophyta</taxon>
        <taxon>Embryophyta</taxon>
        <taxon>Tracheophyta</taxon>
        <taxon>Spermatophyta</taxon>
        <taxon>Magnoliopsida</taxon>
        <taxon>eudicotyledons</taxon>
        <taxon>Gunneridae</taxon>
        <taxon>Pentapetalae</taxon>
        <taxon>asterids</taxon>
        <taxon>campanulids</taxon>
        <taxon>Asterales</taxon>
        <taxon>Asteraceae</taxon>
        <taxon>Asteroideae</taxon>
        <taxon>Heliantheae alliance</taxon>
        <taxon>Heliantheae</taxon>
        <taxon>Helianthus</taxon>
    </lineage>
</organism>
<gene>
    <name evidence="3" type="ORF">HannXRQ_Chr01g0007871</name>
    <name evidence="2" type="ORF">HanXRQr2_Chr01g0025201</name>
</gene>
<dbReference type="AlphaFoldDB" id="A0A251VMU3"/>
<reference evidence="2 4" key="1">
    <citation type="journal article" date="2017" name="Nature">
        <title>The sunflower genome provides insights into oil metabolism, flowering and Asterid evolution.</title>
        <authorList>
            <person name="Badouin H."/>
            <person name="Gouzy J."/>
            <person name="Grassa C.J."/>
            <person name="Murat F."/>
            <person name="Staton S.E."/>
            <person name="Cottret L."/>
            <person name="Lelandais-Briere C."/>
            <person name="Owens G.L."/>
            <person name="Carrere S."/>
            <person name="Mayjonade B."/>
            <person name="Legrand L."/>
            <person name="Gill N."/>
            <person name="Kane N.C."/>
            <person name="Bowers J.E."/>
            <person name="Hubner S."/>
            <person name="Bellec A."/>
            <person name="Berard A."/>
            <person name="Berges H."/>
            <person name="Blanchet N."/>
            <person name="Boniface M.C."/>
            <person name="Brunel D."/>
            <person name="Catrice O."/>
            <person name="Chaidir N."/>
            <person name="Claudel C."/>
            <person name="Donnadieu C."/>
            <person name="Faraut T."/>
            <person name="Fievet G."/>
            <person name="Helmstetter N."/>
            <person name="King M."/>
            <person name="Knapp S.J."/>
            <person name="Lai Z."/>
            <person name="Le Paslier M.C."/>
            <person name="Lippi Y."/>
            <person name="Lorenzon L."/>
            <person name="Mandel J.R."/>
            <person name="Marage G."/>
            <person name="Marchand G."/>
            <person name="Marquand E."/>
            <person name="Bret-Mestries E."/>
            <person name="Morien E."/>
            <person name="Nambeesan S."/>
            <person name="Nguyen T."/>
            <person name="Pegot-Espagnet P."/>
            <person name="Pouilly N."/>
            <person name="Raftis F."/>
            <person name="Sallet E."/>
            <person name="Schiex T."/>
            <person name="Thomas J."/>
            <person name="Vandecasteele C."/>
            <person name="Vares D."/>
            <person name="Vear F."/>
            <person name="Vautrin S."/>
            <person name="Crespi M."/>
            <person name="Mangin B."/>
            <person name="Burke J.M."/>
            <person name="Salse J."/>
            <person name="Munos S."/>
            <person name="Vincourt P."/>
            <person name="Rieseberg L.H."/>
            <person name="Langlade N.B."/>
        </authorList>
    </citation>
    <scope>NUCLEOTIDE SEQUENCE [LARGE SCALE GENOMIC DNA]</scope>
    <source>
        <strain evidence="4">cv. SF193</strain>
        <tissue evidence="2">Leaves</tissue>
    </source>
</reference>
<evidence type="ECO:0000313" key="4">
    <source>
        <dbReference type="Proteomes" id="UP000215914"/>
    </source>
</evidence>
<evidence type="ECO:0000313" key="3">
    <source>
        <dbReference type="EMBL" id="OTG36463.1"/>
    </source>
</evidence>
<feature type="compositionally biased region" description="Low complexity" evidence="1">
    <location>
        <begin position="14"/>
        <end position="26"/>
    </location>
</feature>
<accession>A0A251VMU3</accession>
<name>A0A251VMU3_HELAN</name>
<evidence type="ECO:0000313" key="2">
    <source>
        <dbReference type="EMBL" id="KAF5822333.1"/>
    </source>
</evidence>
<reference evidence="3" key="2">
    <citation type="submission" date="2017-02" db="EMBL/GenBank/DDBJ databases">
        <title>Sunflower complete genome.</title>
        <authorList>
            <person name="Langlade N."/>
            <person name="Munos S."/>
        </authorList>
    </citation>
    <scope>NUCLEOTIDE SEQUENCE [LARGE SCALE GENOMIC DNA]</scope>
    <source>
        <tissue evidence="3">Leaves</tissue>
    </source>
</reference>
<evidence type="ECO:0000256" key="1">
    <source>
        <dbReference type="SAM" id="MobiDB-lite"/>
    </source>
</evidence>
<dbReference type="Gramene" id="mRNA:HanXRQr2_Chr01g0025201">
    <property type="protein sequence ID" value="mRNA:HanXRQr2_Chr01g0025201"/>
    <property type="gene ID" value="HanXRQr2_Chr01g0025201"/>
</dbReference>
<proteinExistence type="predicted"/>
<dbReference type="EMBL" id="CM007890">
    <property type="protein sequence ID" value="OTG36463.1"/>
    <property type="molecule type" value="Genomic_DNA"/>
</dbReference>